<name>A0ABN0Z9C2_9ACTN</name>
<reference evidence="1 2" key="1">
    <citation type="journal article" date="2019" name="Int. J. Syst. Evol. Microbiol.">
        <title>The Global Catalogue of Microorganisms (GCM) 10K type strain sequencing project: providing services to taxonomists for standard genome sequencing and annotation.</title>
        <authorList>
            <consortium name="The Broad Institute Genomics Platform"/>
            <consortium name="The Broad Institute Genome Sequencing Center for Infectious Disease"/>
            <person name="Wu L."/>
            <person name="Ma J."/>
        </authorList>
    </citation>
    <scope>NUCLEOTIDE SEQUENCE [LARGE SCALE GENOMIC DNA]</scope>
    <source>
        <strain evidence="1 2">JCM 4788</strain>
    </source>
</reference>
<organism evidence="1 2">
    <name type="scientific">Streptomyces luteireticuli</name>
    <dbReference type="NCBI Taxonomy" id="173858"/>
    <lineage>
        <taxon>Bacteria</taxon>
        <taxon>Bacillati</taxon>
        <taxon>Actinomycetota</taxon>
        <taxon>Actinomycetes</taxon>
        <taxon>Kitasatosporales</taxon>
        <taxon>Streptomycetaceae</taxon>
        <taxon>Streptomyces</taxon>
    </lineage>
</organism>
<evidence type="ECO:0000313" key="1">
    <source>
        <dbReference type="EMBL" id="GAA0439172.1"/>
    </source>
</evidence>
<dbReference type="Proteomes" id="UP001500879">
    <property type="component" value="Unassembled WGS sequence"/>
</dbReference>
<accession>A0ABN0Z9C2</accession>
<gene>
    <name evidence="1" type="ORF">GCM10010357_70730</name>
</gene>
<sequence length="117" mass="12363">MAVVAALLAGAAPEASADADVRERPVGLTVRGKALFVDRAVASVDGHHADTRGRLVAVGPDGYEHTVRGWTYGQPVSAGMTRLTIVIWRVGRRFEPGTQLCAEFAAADARACAVIHR</sequence>
<keyword evidence="2" id="KW-1185">Reference proteome</keyword>
<proteinExistence type="predicted"/>
<evidence type="ECO:0000313" key="2">
    <source>
        <dbReference type="Proteomes" id="UP001500879"/>
    </source>
</evidence>
<comment type="caution">
    <text evidence="1">The sequence shown here is derived from an EMBL/GenBank/DDBJ whole genome shotgun (WGS) entry which is preliminary data.</text>
</comment>
<protein>
    <submittedName>
        <fullName evidence="1">Uncharacterized protein</fullName>
    </submittedName>
</protein>
<dbReference type="EMBL" id="BAAABX010000093">
    <property type="protein sequence ID" value="GAA0439172.1"/>
    <property type="molecule type" value="Genomic_DNA"/>
</dbReference>